<dbReference type="InterPro" id="IPR002035">
    <property type="entry name" value="VWF_A"/>
</dbReference>
<protein>
    <submittedName>
        <fullName evidence="2">Pilus assembly protein TadG</fullName>
    </submittedName>
</protein>
<evidence type="ECO:0000313" key="3">
    <source>
        <dbReference type="Proteomes" id="UP000598467"/>
    </source>
</evidence>
<accession>A0A926P3C6</accession>
<reference evidence="2" key="1">
    <citation type="submission" date="2020-05" db="EMBL/GenBank/DDBJ databases">
        <title>Identification of trans-AT polyketide cluster in two marine bacteria, producers of a novel glutaramide-containing polyketide sesbanimide D and analogs.</title>
        <authorList>
            <person name="Kacar D."/>
            <person name="Rodriguez P."/>
            <person name="Canedo L."/>
            <person name="Gonzalez E."/>
            <person name="Galan B."/>
            <person name="De La Calle F."/>
            <person name="Garcia J.L."/>
        </authorList>
    </citation>
    <scope>NUCLEOTIDE SEQUENCE</scope>
    <source>
        <strain evidence="2">PHM038</strain>
    </source>
</reference>
<comment type="caution">
    <text evidence="2">The sequence shown here is derived from an EMBL/GenBank/DDBJ whole genome shotgun (WGS) entry which is preliminary data.</text>
</comment>
<organism evidence="2 3">
    <name type="scientific">Roseibium aggregatum</name>
    <dbReference type="NCBI Taxonomy" id="187304"/>
    <lineage>
        <taxon>Bacteria</taxon>
        <taxon>Pseudomonadati</taxon>
        <taxon>Pseudomonadota</taxon>
        <taxon>Alphaproteobacteria</taxon>
        <taxon>Hyphomicrobiales</taxon>
        <taxon>Stappiaceae</taxon>
        <taxon>Roseibium</taxon>
    </lineage>
</organism>
<evidence type="ECO:0000313" key="2">
    <source>
        <dbReference type="EMBL" id="MBD1546431.1"/>
    </source>
</evidence>
<dbReference type="SUPFAM" id="SSF53300">
    <property type="entry name" value="vWA-like"/>
    <property type="match status" value="1"/>
</dbReference>
<evidence type="ECO:0000259" key="1">
    <source>
        <dbReference type="PROSITE" id="PS50234"/>
    </source>
</evidence>
<dbReference type="PROSITE" id="PS50234">
    <property type="entry name" value="VWFA"/>
    <property type="match status" value="1"/>
</dbReference>
<name>A0A926P3C6_9HYPH</name>
<feature type="domain" description="VWFA" evidence="1">
    <location>
        <begin position="131"/>
        <end position="425"/>
    </location>
</feature>
<proteinExistence type="predicted"/>
<dbReference type="Gene3D" id="3.40.50.410">
    <property type="entry name" value="von Willebrand factor, type A domain"/>
    <property type="match status" value="1"/>
</dbReference>
<gene>
    <name evidence="2" type="ORF">HK439_09170</name>
</gene>
<dbReference type="Proteomes" id="UP000598467">
    <property type="component" value="Unassembled WGS sequence"/>
</dbReference>
<dbReference type="InterPro" id="IPR028087">
    <property type="entry name" value="Tad_N"/>
</dbReference>
<dbReference type="EMBL" id="JABFCZ010000009">
    <property type="protein sequence ID" value="MBD1546431.1"/>
    <property type="molecule type" value="Genomic_DNA"/>
</dbReference>
<dbReference type="AlphaFoldDB" id="A0A926P3C6"/>
<dbReference type="Pfam" id="PF13400">
    <property type="entry name" value="Tad"/>
    <property type="match status" value="1"/>
</dbReference>
<dbReference type="InterPro" id="IPR036465">
    <property type="entry name" value="vWFA_dom_sf"/>
</dbReference>
<sequence>MPMFAILGVLIMVIAGAAVDYSRAVNNREKMAHALDAAALTLATQLSTSVMTDSQIDTQLSEAFAANIQTLGLDDVAISNLTHTVDPDNGIIDISTTVAVPTQFLSMGGIGPDNLTVHVKTEVNYSRFNVELALVLDVTGSMRYDIDTLQEASNDLLDTLIPDGTDPSDSKVRISIIPYSQGVNLGSDASTVTNGDASGSCVTERVGEAQYTDDPYDYTPADTSLVSSSYFGGGTGSCPGSSMKLQPLTSNRTTLQNKITALDDGGGTAGQTGVAWGWYTLSPNWTNLWPADSAPGAYDDDELLKFAIIMTDGDNNRYYDLDVEKCGWKYNYYKHSYEYSCYTDTGWSENSESESYSNESSTRQRALCQAMKDQGITVYGIYFGTNTSSAGAKNMSSCATDDTTFYQANSSSELISAFGNIAKKIQSIYLAK</sequence>
<dbReference type="RefSeq" id="WP_190291107.1">
    <property type="nucleotide sequence ID" value="NZ_JABFCZ010000009.1"/>
</dbReference>